<dbReference type="EMBL" id="AGNL01013202">
    <property type="protein sequence ID" value="EJK67387.1"/>
    <property type="molecule type" value="Genomic_DNA"/>
</dbReference>
<evidence type="ECO:0000313" key="3">
    <source>
        <dbReference type="EMBL" id="EJK67387.1"/>
    </source>
</evidence>
<evidence type="ECO:0008006" key="5">
    <source>
        <dbReference type="Google" id="ProtNLM"/>
    </source>
</evidence>
<feature type="compositionally biased region" description="Low complexity" evidence="2">
    <location>
        <begin position="20"/>
        <end position="38"/>
    </location>
</feature>
<dbReference type="PANTHER" id="PTHR11102:SF160">
    <property type="entry name" value="ERAD-ASSOCIATED E3 UBIQUITIN-PROTEIN LIGASE COMPONENT HRD3"/>
    <property type="match status" value="1"/>
</dbReference>
<reference evidence="3 4" key="1">
    <citation type="journal article" date="2012" name="Genome Biol.">
        <title>Genome and low-iron response of an oceanic diatom adapted to chronic iron limitation.</title>
        <authorList>
            <person name="Lommer M."/>
            <person name="Specht M."/>
            <person name="Roy A.S."/>
            <person name="Kraemer L."/>
            <person name="Andreson R."/>
            <person name="Gutowska M.A."/>
            <person name="Wolf J."/>
            <person name="Bergner S.V."/>
            <person name="Schilhabel M.B."/>
            <person name="Klostermeier U.C."/>
            <person name="Beiko R.G."/>
            <person name="Rosenstiel P."/>
            <person name="Hippler M."/>
            <person name="Laroche J."/>
        </authorList>
    </citation>
    <scope>NUCLEOTIDE SEQUENCE [LARGE SCALE GENOMIC DNA]</scope>
    <source>
        <strain evidence="3 4">CCMP1005</strain>
    </source>
</reference>
<dbReference type="Proteomes" id="UP000266841">
    <property type="component" value="Unassembled WGS sequence"/>
</dbReference>
<protein>
    <recommendedName>
        <fullName evidence="5">RING-type domain-containing protein</fullName>
    </recommendedName>
</protein>
<dbReference type="eggNOG" id="KOG1550">
    <property type="taxonomic scope" value="Eukaryota"/>
</dbReference>
<proteinExistence type="inferred from homology"/>
<name>K0TA23_THAOC</name>
<accession>K0TA23</accession>
<comment type="similarity">
    <text evidence="1">Belongs to the sel-1 family.</text>
</comment>
<keyword evidence="4" id="KW-1185">Reference proteome</keyword>
<evidence type="ECO:0000256" key="2">
    <source>
        <dbReference type="SAM" id="MobiDB-lite"/>
    </source>
</evidence>
<dbReference type="Pfam" id="PF08238">
    <property type="entry name" value="Sel1"/>
    <property type="match status" value="3"/>
</dbReference>
<dbReference type="Gene3D" id="1.25.40.10">
    <property type="entry name" value="Tetratricopeptide repeat domain"/>
    <property type="match status" value="1"/>
</dbReference>
<comment type="caution">
    <text evidence="3">The sequence shown here is derived from an EMBL/GenBank/DDBJ whole genome shotgun (WGS) entry which is preliminary data.</text>
</comment>
<dbReference type="PANTHER" id="PTHR11102">
    <property type="entry name" value="SEL-1-LIKE PROTEIN"/>
    <property type="match status" value="1"/>
</dbReference>
<dbReference type="SUPFAM" id="SSF81901">
    <property type="entry name" value="HCP-like"/>
    <property type="match status" value="1"/>
</dbReference>
<evidence type="ECO:0000313" key="4">
    <source>
        <dbReference type="Proteomes" id="UP000266841"/>
    </source>
</evidence>
<dbReference type="OrthoDB" id="27934at2759"/>
<dbReference type="InterPro" id="IPR006597">
    <property type="entry name" value="Sel1-like"/>
</dbReference>
<gene>
    <name evidence="3" type="ORF">THAOC_11588</name>
</gene>
<dbReference type="InterPro" id="IPR050767">
    <property type="entry name" value="Sel1_AlgK"/>
</dbReference>
<dbReference type="AlphaFoldDB" id="K0TA23"/>
<organism evidence="3 4">
    <name type="scientific">Thalassiosira oceanica</name>
    <name type="common">Marine diatom</name>
    <dbReference type="NCBI Taxonomy" id="159749"/>
    <lineage>
        <taxon>Eukaryota</taxon>
        <taxon>Sar</taxon>
        <taxon>Stramenopiles</taxon>
        <taxon>Ochrophyta</taxon>
        <taxon>Bacillariophyta</taxon>
        <taxon>Coscinodiscophyceae</taxon>
        <taxon>Thalassiosirophycidae</taxon>
        <taxon>Thalassiosirales</taxon>
        <taxon>Thalassiosiraceae</taxon>
        <taxon>Thalassiosira</taxon>
    </lineage>
</organism>
<dbReference type="SMART" id="SM00671">
    <property type="entry name" value="SEL1"/>
    <property type="match status" value="3"/>
</dbReference>
<dbReference type="InterPro" id="IPR011990">
    <property type="entry name" value="TPR-like_helical_dom_sf"/>
</dbReference>
<sequence>MRLTADNRPNALASRGGAFPTSNEESPTTPGTTTTNRRVPGLVHAGEIPLFSSLGMARAASFPPDPQVANASPYTWVVGNVVRPSSPSQDVDRDQPAQVCFDAAPSPLIDAVGLRCPRATSLLLMTEGHERPERETCPICKLKISFDLGAHSRLYACCMERLCTGCTLEAFLQGTKQNCPNCNAALSKDNSSALAKLRAHAENGNAAAIYHLGQKYYHGDLGLQVDVPRAIELWDEAAELGDADAHYDLGFVHYHGAEGLDKDEAKGIHHWQQAAMKGQAEGRHALGLLEFERSNYKLALEHWTISASMGYEKSTQAIGCAFELGDGTGEQRARALGGFRDAVGEMKSPQRAIADKLFHCISSRDSQL</sequence>
<feature type="region of interest" description="Disordered" evidence="2">
    <location>
        <begin position="1"/>
        <end position="38"/>
    </location>
</feature>
<evidence type="ECO:0000256" key="1">
    <source>
        <dbReference type="ARBA" id="ARBA00038101"/>
    </source>
</evidence>